<dbReference type="PANTHER" id="PTHR12486">
    <property type="entry name" value="APRATAXIN-RELATED"/>
    <property type="match status" value="1"/>
</dbReference>
<accession>M2Q3C8</accession>
<evidence type="ECO:0000313" key="6">
    <source>
        <dbReference type="EMBL" id="EMD31303.1"/>
    </source>
</evidence>
<keyword evidence="7" id="KW-1185">Reference proteome</keyword>
<evidence type="ECO:0000256" key="2">
    <source>
        <dbReference type="ARBA" id="ARBA00022801"/>
    </source>
</evidence>
<dbReference type="PRINTS" id="PR00332">
    <property type="entry name" value="HISTRIAD"/>
</dbReference>
<evidence type="ECO:0000313" key="7">
    <source>
        <dbReference type="Proteomes" id="UP000016930"/>
    </source>
</evidence>
<feature type="short sequence motif" description="Histidine triad motif" evidence="4">
    <location>
        <begin position="116"/>
        <end position="120"/>
    </location>
</feature>
<feature type="active site" description="Tele-AMP-histidine intermediate" evidence="3">
    <location>
        <position position="120"/>
    </location>
</feature>
<dbReference type="InterPro" id="IPR011146">
    <property type="entry name" value="HIT-like"/>
</dbReference>
<reference evidence="6 7" key="1">
    <citation type="journal article" date="2012" name="Proc. Natl. Acad. Sci. U.S.A.">
        <title>Comparative genomics of Ceriporiopsis subvermispora and Phanerochaete chrysosporium provide insight into selective ligninolysis.</title>
        <authorList>
            <person name="Fernandez-Fueyo E."/>
            <person name="Ruiz-Duenas F.J."/>
            <person name="Ferreira P."/>
            <person name="Floudas D."/>
            <person name="Hibbett D.S."/>
            <person name="Canessa P."/>
            <person name="Larrondo L.F."/>
            <person name="James T.Y."/>
            <person name="Seelenfreund D."/>
            <person name="Lobos S."/>
            <person name="Polanco R."/>
            <person name="Tello M."/>
            <person name="Honda Y."/>
            <person name="Watanabe T."/>
            <person name="Watanabe T."/>
            <person name="Ryu J.S."/>
            <person name="Kubicek C.P."/>
            <person name="Schmoll M."/>
            <person name="Gaskell J."/>
            <person name="Hammel K.E."/>
            <person name="St John F.J."/>
            <person name="Vanden Wymelenberg A."/>
            <person name="Sabat G."/>
            <person name="Splinter BonDurant S."/>
            <person name="Syed K."/>
            <person name="Yadav J.S."/>
            <person name="Doddapaneni H."/>
            <person name="Subramanian V."/>
            <person name="Lavin J.L."/>
            <person name="Oguiza J.A."/>
            <person name="Perez G."/>
            <person name="Pisabarro A.G."/>
            <person name="Ramirez L."/>
            <person name="Santoyo F."/>
            <person name="Master E."/>
            <person name="Coutinho P.M."/>
            <person name="Henrissat B."/>
            <person name="Lombard V."/>
            <person name="Magnuson J.K."/>
            <person name="Kuees U."/>
            <person name="Hori C."/>
            <person name="Igarashi K."/>
            <person name="Samejima M."/>
            <person name="Held B.W."/>
            <person name="Barry K.W."/>
            <person name="LaButti K.M."/>
            <person name="Lapidus A."/>
            <person name="Lindquist E.A."/>
            <person name="Lucas S.M."/>
            <person name="Riley R."/>
            <person name="Salamov A.A."/>
            <person name="Hoffmeister D."/>
            <person name="Schwenk D."/>
            <person name="Hadar Y."/>
            <person name="Yarden O."/>
            <person name="de Vries R.P."/>
            <person name="Wiebenga A."/>
            <person name="Stenlid J."/>
            <person name="Eastwood D."/>
            <person name="Grigoriev I.V."/>
            <person name="Berka R.M."/>
            <person name="Blanchette R.A."/>
            <person name="Kersten P."/>
            <person name="Martinez A.T."/>
            <person name="Vicuna R."/>
            <person name="Cullen D."/>
        </authorList>
    </citation>
    <scope>NUCLEOTIDE SEQUENCE [LARGE SCALE GENOMIC DNA]</scope>
    <source>
        <strain evidence="6 7">B</strain>
    </source>
</reference>
<dbReference type="OrthoDB" id="1915375at2759"/>
<feature type="domain" description="HIT" evidence="5">
    <location>
        <begin position="26"/>
        <end position="131"/>
    </location>
</feature>
<dbReference type="Pfam" id="PF11969">
    <property type="entry name" value="DcpS_C"/>
    <property type="match status" value="1"/>
</dbReference>
<proteinExistence type="predicted"/>
<protein>
    <recommendedName>
        <fullName evidence="5">HIT domain-containing protein</fullName>
    </recommendedName>
</protein>
<evidence type="ECO:0000256" key="3">
    <source>
        <dbReference type="PIRSR" id="PIRSR601310-1"/>
    </source>
</evidence>
<dbReference type="Gene3D" id="3.30.428.10">
    <property type="entry name" value="HIT-like"/>
    <property type="match status" value="1"/>
</dbReference>
<dbReference type="InterPro" id="IPR036265">
    <property type="entry name" value="HIT-like_sf"/>
</dbReference>
<keyword evidence="1" id="KW-0547">Nucleotide-binding</keyword>
<dbReference type="PANTHER" id="PTHR12486:SF5">
    <property type="entry name" value="ADENOSINE 5'-MONOPHOSPHORAMIDASE HINT3"/>
    <property type="match status" value="1"/>
</dbReference>
<evidence type="ECO:0000256" key="4">
    <source>
        <dbReference type="PROSITE-ProRule" id="PRU00464"/>
    </source>
</evidence>
<dbReference type="InterPro" id="IPR001310">
    <property type="entry name" value="Histidine_triad_HIT"/>
</dbReference>
<dbReference type="AlphaFoldDB" id="M2Q3C8"/>
<dbReference type="GO" id="GO:0000166">
    <property type="term" value="F:nucleotide binding"/>
    <property type="evidence" value="ECO:0007669"/>
    <property type="project" value="UniProtKB-KW"/>
</dbReference>
<gene>
    <name evidence="6" type="ORF">CERSUDRAFT_119861</name>
</gene>
<organism evidence="6 7">
    <name type="scientific">Ceriporiopsis subvermispora (strain B)</name>
    <name type="common">White-rot fungus</name>
    <name type="synonym">Gelatoporia subvermispora</name>
    <dbReference type="NCBI Taxonomy" id="914234"/>
    <lineage>
        <taxon>Eukaryota</taxon>
        <taxon>Fungi</taxon>
        <taxon>Dikarya</taxon>
        <taxon>Basidiomycota</taxon>
        <taxon>Agaricomycotina</taxon>
        <taxon>Agaricomycetes</taxon>
        <taxon>Polyporales</taxon>
        <taxon>Gelatoporiaceae</taxon>
        <taxon>Gelatoporia</taxon>
    </lineage>
</organism>
<dbReference type="HOGENOM" id="CLU_056776_4_1_1"/>
<dbReference type="PROSITE" id="PS51084">
    <property type="entry name" value="HIT_2"/>
    <property type="match status" value="1"/>
</dbReference>
<dbReference type="SUPFAM" id="SSF54197">
    <property type="entry name" value="HIT-like"/>
    <property type="match status" value="1"/>
</dbReference>
<name>M2Q3C8_CERS8</name>
<dbReference type="GO" id="GO:0016787">
    <property type="term" value="F:hydrolase activity"/>
    <property type="evidence" value="ECO:0007669"/>
    <property type="project" value="UniProtKB-KW"/>
</dbReference>
<evidence type="ECO:0000259" key="5">
    <source>
        <dbReference type="PROSITE" id="PS51084"/>
    </source>
</evidence>
<dbReference type="Proteomes" id="UP000016930">
    <property type="component" value="Unassembled WGS sequence"/>
</dbReference>
<evidence type="ECO:0000256" key="1">
    <source>
        <dbReference type="ARBA" id="ARBA00022741"/>
    </source>
</evidence>
<keyword evidence="2" id="KW-0378">Hydrolase</keyword>
<sequence>MSSDTVVQKTAIEHLSLVPSRGHTCSFCLVTPENGFNTVWEEAEFVAFEDRNPAAVHHVLVIPRRHIVSVRTLCRSDVHMLRRMEEIGHLILDQRDVRAHRRRMGFHIPPFNSVDHLHLHVQALPYKSVMRGMKYFVAPGCYGKEKGFGWFAEIGQTIRILENGGHVGVLSC</sequence>
<dbReference type="EMBL" id="KB445820">
    <property type="protein sequence ID" value="EMD31303.1"/>
    <property type="molecule type" value="Genomic_DNA"/>
</dbReference>